<reference evidence="8" key="1">
    <citation type="submission" date="2023-11" db="EMBL/GenBank/DDBJ databases">
        <title>MicrobeMod: A computational toolkit for identifying prokaryotic methylation and restriction-modification with nanopore sequencing.</title>
        <authorList>
            <person name="Crits-Christoph A."/>
            <person name="Kang S.C."/>
            <person name="Lee H."/>
            <person name="Ostrov N."/>
        </authorList>
    </citation>
    <scope>NUCLEOTIDE SEQUENCE</scope>
    <source>
        <strain evidence="8">ATCC BAA-953</strain>
    </source>
</reference>
<feature type="transmembrane region" description="Helical" evidence="6">
    <location>
        <begin position="130"/>
        <end position="150"/>
    </location>
</feature>
<dbReference type="InterPro" id="IPR037185">
    <property type="entry name" value="EmrE-like"/>
</dbReference>
<evidence type="ECO:0000256" key="5">
    <source>
        <dbReference type="ARBA" id="ARBA00023136"/>
    </source>
</evidence>
<comment type="similarity">
    <text evidence="2">Belongs to the EamA transporter family.</text>
</comment>
<comment type="subcellular location">
    <subcellularLocation>
        <location evidence="1">Membrane</location>
        <topology evidence="1">Multi-pass membrane protein</topology>
    </subcellularLocation>
</comment>
<keyword evidence="5 6" id="KW-0472">Membrane</keyword>
<evidence type="ECO:0000256" key="1">
    <source>
        <dbReference type="ARBA" id="ARBA00004141"/>
    </source>
</evidence>
<feature type="transmembrane region" description="Helical" evidence="6">
    <location>
        <begin position="156"/>
        <end position="176"/>
    </location>
</feature>
<comment type="caution">
    <text evidence="8">The sequence shown here is derived from an EMBL/GenBank/DDBJ whole genome shotgun (WGS) entry which is preliminary data.</text>
</comment>
<feature type="transmembrane region" description="Helical" evidence="6">
    <location>
        <begin position="74"/>
        <end position="96"/>
    </location>
</feature>
<dbReference type="RefSeq" id="WP_198349932.1">
    <property type="nucleotide sequence ID" value="NZ_JABASV010000011.1"/>
</dbReference>
<dbReference type="Proteomes" id="UP001276761">
    <property type="component" value="Unassembled WGS sequence"/>
</dbReference>
<feature type="domain" description="EamA" evidence="7">
    <location>
        <begin position="13"/>
        <end position="144"/>
    </location>
</feature>
<gene>
    <name evidence="8" type="ORF">SIL78_17330</name>
</gene>
<evidence type="ECO:0000313" key="8">
    <source>
        <dbReference type="EMBL" id="MDX5979310.1"/>
    </source>
</evidence>
<feature type="transmembrane region" description="Helical" evidence="6">
    <location>
        <begin position="188"/>
        <end position="206"/>
    </location>
</feature>
<name>A0AAJ2S4R7_9GAMM</name>
<dbReference type="EMBL" id="JAWXXT010000001">
    <property type="protein sequence ID" value="MDX5979310.1"/>
    <property type="molecule type" value="Genomic_DNA"/>
</dbReference>
<protein>
    <submittedName>
        <fullName evidence="8">DMT family transporter</fullName>
    </submittedName>
</protein>
<feature type="transmembrane region" description="Helical" evidence="6">
    <location>
        <begin position="12"/>
        <end position="34"/>
    </location>
</feature>
<dbReference type="PANTHER" id="PTHR32322:SF2">
    <property type="entry name" value="EAMA DOMAIN-CONTAINING PROTEIN"/>
    <property type="match status" value="1"/>
</dbReference>
<sequence>MKRSLTSLTDHYYVLIIASTFLQGSSFVSTKLVMEQMSPLWAASARFLVAAVSLSPFVFIQMRRHKISLKELPWVKLLIIGSFQTVGVMSLLNIGLTATSPSIAAILMASNPLLVVVLAWFILGERSSSLALFGLASAFIGVVICIGIDVDGYHGVGRGEVLVMLASTCWACSTVLSKKFAMTLSPWIITFWQMLIGSLLLMVIAACSKQPFSLPTDAYHWGMFMWLAIPASTGAIGLWFAALKIGGSVHTSGFLFLCPLFAALVAFILIGQHPAWHEVIGGVLVGAGLFLMSRQRQPNQRQQKPAPLLDAR</sequence>
<feature type="transmembrane region" description="Helical" evidence="6">
    <location>
        <begin position="102"/>
        <end position="123"/>
    </location>
</feature>
<feature type="transmembrane region" description="Helical" evidence="6">
    <location>
        <begin position="276"/>
        <end position="293"/>
    </location>
</feature>
<evidence type="ECO:0000256" key="6">
    <source>
        <dbReference type="SAM" id="Phobius"/>
    </source>
</evidence>
<keyword evidence="3 6" id="KW-0812">Transmembrane</keyword>
<evidence type="ECO:0000256" key="4">
    <source>
        <dbReference type="ARBA" id="ARBA00022989"/>
    </source>
</evidence>
<feature type="transmembrane region" description="Helical" evidence="6">
    <location>
        <begin position="253"/>
        <end position="270"/>
    </location>
</feature>
<evidence type="ECO:0000259" key="7">
    <source>
        <dbReference type="Pfam" id="PF00892"/>
    </source>
</evidence>
<dbReference type="InterPro" id="IPR000620">
    <property type="entry name" value="EamA_dom"/>
</dbReference>
<evidence type="ECO:0000313" key="9">
    <source>
        <dbReference type="Proteomes" id="UP001276761"/>
    </source>
</evidence>
<accession>A0AAJ2S4R7</accession>
<dbReference type="InterPro" id="IPR050638">
    <property type="entry name" value="AA-Vitamin_Transporters"/>
</dbReference>
<dbReference type="Pfam" id="PF00892">
    <property type="entry name" value="EamA"/>
    <property type="match status" value="2"/>
</dbReference>
<feature type="domain" description="EamA" evidence="7">
    <location>
        <begin position="158"/>
        <end position="293"/>
    </location>
</feature>
<proteinExistence type="inferred from homology"/>
<dbReference type="PANTHER" id="PTHR32322">
    <property type="entry name" value="INNER MEMBRANE TRANSPORTER"/>
    <property type="match status" value="1"/>
</dbReference>
<evidence type="ECO:0000256" key="3">
    <source>
        <dbReference type="ARBA" id="ARBA00022692"/>
    </source>
</evidence>
<dbReference type="GO" id="GO:0016020">
    <property type="term" value="C:membrane"/>
    <property type="evidence" value="ECO:0007669"/>
    <property type="project" value="UniProtKB-SubCell"/>
</dbReference>
<feature type="transmembrane region" description="Helical" evidence="6">
    <location>
        <begin position="218"/>
        <end position="241"/>
    </location>
</feature>
<dbReference type="GeneID" id="303167295"/>
<organism evidence="8 9">
    <name type="scientific">Vreelandella alkaliphila</name>
    <dbReference type="NCBI Taxonomy" id="272774"/>
    <lineage>
        <taxon>Bacteria</taxon>
        <taxon>Pseudomonadati</taxon>
        <taxon>Pseudomonadota</taxon>
        <taxon>Gammaproteobacteria</taxon>
        <taxon>Oceanospirillales</taxon>
        <taxon>Halomonadaceae</taxon>
        <taxon>Vreelandella</taxon>
    </lineage>
</organism>
<dbReference type="AlphaFoldDB" id="A0AAJ2S4R7"/>
<dbReference type="SUPFAM" id="SSF103481">
    <property type="entry name" value="Multidrug resistance efflux transporter EmrE"/>
    <property type="match status" value="2"/>
</dbReference>
<keyword evidence="4 6" id="KW-1133">Transmembrane helix</keyword>
<evidence type="ECO:0000256" key="2">
    <source>
        <dbReference type="ARBA" id="ARBA00007362"/>
    </source>
</evidence>
<feature type="transmembrane region" description="Helical" evidence="6">
    <location>
        <begin position="40"/>
        <end position="62"/>
    </location>
</feature>